<dbReference type="PROSITE" id="PS00108">
    <property type="entry name" value="PROTEIN_KINASE_ST"/>
    <property type="match status" value="1"/>
</dbReference>
<protein>
    <recommendedName>
        <fullName evidence="5">Protein kinase domain-containing protein</fullName>
    </recommendedName>
</protein>
<sequence>SLIQRIGSGRYGEVFAAINVTTDKKYAIKVLKPVRIEKVIREIKVLNHLKGGPNVIALKDTIVNSGVPALVFPFVSDQTLKTVATSLSQQEIRLYLYKLLRAIDFTHKHNVIHRDIKPSNVMIDRYRGVLRLIDWGLADFYVTDKIYPVTVASRSSQPA</sequence>
<evidence type="ECO:0000256" key="1">
    <source>
        <dbReference type="ARBA" id="ARBA00022741"/>
    </source>
</evidence>
<dbReference type="PROSITE" id="PS00107">
    <property type="entry name" value="PROTEIN_KINASE_ATP"/>
    <property type="match status" value="1"/>
</dbReference>
<dbReference type="InterPro" id="IPR000719">
    <property type="entry name" value="Prot_kinase_dom"/>
</dbReference>
<dbReference type="GO" id="GO:0051726">
    <property type="term" value="P:regulation of cell cycle"/>
    <property type="evidence" value="ECO:0007669"/>
    <property type="project" value="TreeGrafter"/>
</dbReference>
<proteinExistence type="inferred from homology"/>
<evidence type="ECO:0000256" key="2">
    <source>
        <dbReference type="ARBA" id="ARBA00022840"/>
    </source>
</evidence>
<dbReference type="Gene3D" id="3.30.200.20">
    <property type="entry name" value="Phosphorylase Kinase, domain 1"/>
    <property type="match status" value="1"/>
</dbReference>
<dbReference type="OrthoDB" id="10254671at2759"/>
<dbReference type="EMBL" id="OC973825">
    <property type="protein sequence ID" value="CAD7668510.1"/>
    <property type="molecule type" value="Genomic_DNA"/>
</dbReference>
<keyword evidence="4" id="KW-0723">Serine/threonine-protein kinase</keyword>
<evidence type="ECO:0000313" key="6">
    <source>
        <dbReference type="EMBL" id="CAD7668510.1"/>
    </source>
</evidence>
<organism evidence="6">
    <name type="scientific">Oppiella nova</name>
    <dbReference type="NCBI Taxonomy" id="334625"/>
    <lineage>
        <taxon>Eukaryota</taxon>
        <taxon>Metazoa</taxon>
        <taxon>Ecdysozoa</taxon>
        <taxon>Arthropoda</taxon>
        <taxon>Chelicerata</taxon>
        <taxon>Arachnida</taxon>
        <taxon>Acari</taxon>
        <taxon>Acariformes</taxon>
        <taxon>Sarcoptiformes</taxon>
        <taxon>Oribatida</taxon>
        <taxon>Brachypylina</taxon>
        <taxon>Oppioidea</taxon>
        <taxon>Oppiidae</taxon>
        <taxon>Oppiella</taxon>
    </lineage>
</organism>
<feature type="non-terminal residue" evidence="6">
    <location>
        <position position="1"/>
    </location>
</feature>
<feature type="non-terminal residue" evidence="6">
    <location>
        <position position="159"/>
    </location>
</feature>
<reference evidence="6" key="1">
    <citation type="submission" date="2020-11" db="EMBL/GenBank/DDBJ databases">
        <authorList>
            <person name="Tran Van P."/>
        </authorList>
    </citation>
    <scope>NUCLEOTIDE SEQUENCE</scope>
</reference>
<dbReference type="Pfam" id="PF00069">
    <property type="entry name" value="Pkinase"/>
    <property type="match status" value="1"/>
</dbReference>
<dbReference type="InterPro" id="IPR017441">
    <property type="entry name" value="Protein_kinase_ATP_BS"/>
</dbReference>
<dbReference type="PROSITE" id="PS50011">
    <property type="entry name" value="PROTEIN_KINASE_DOM"/>
    <property type="match status" value="1"/>
</dbReference>
<dbReference type="GO" id="GO:0005524">
    <property type="term" value="F:ATP binding"/>
    <property type="evidence" value="ECO:0007669"/>
    <property type="project" value="UniProtKB-UniRule"/>
</dbReference>
<keyword evidence="4" id="KW-0808">Transferase</keyword>
<dbReference type="GO" id="GO:0004674">
    <property type="term" value="F:protein serine/threonine kinase activity"/>
    <property type="evidence" value="ECO:0007669"/>
    <property type="project" value="UniProtKB-KW"/>
</dbReference>
<dbReference type="GO" id="GO:0005634">
    <property type="term" value="C:nucleus"/>
    <property type="evidence" value="ECO:0007669"/>
    <property type="project" value="TreeGrafter"/>
</dbReference>
<dbReference type="GO" id="GO:0005829">
    <property type="term" value="C:cytosol"/>
    <property type="evidence" value="ECO:0007669"/>
    <property type="project" value="TreeGrafter"/>
</dbReference>
<feature type="binding site" evidence="3">
    <location>
        <position position="29"/>
    </location>
    <ligand>
        <name>ATP</name>
        <dbReference type="ChEBI" id="CHEBI:30616"/>
    </ligand>
</feature>
<evidence type="ECO:0000259" key="5">
    <source>
        <dbReference type="PROSITE" id="PS50011"/>
    </source>
</evidence>
<dbReference type="Proteomes" id="UP000728032">
    <property type="component" value="Unassembled WGS sequence"/>
</dbReference>
<evidence type="ECO:0000256" key="4">
    <source>
        <dbReference type="RuleBase" id="RU000304"/>
    </source>
</evidence>
<keyword evidence="1 3" id="KW-0547">Nucleotide-binding</keyword>
<name>A0A7R9R1U4_9ACAR</name>
<gene>
    <name evidence="6" type="ORF">ONB1V03_LOCUS23379</name>
</gene>
<evidence type="ECO:0000313" key="7">
    <source>
        <dbReference type="Proteomes" id="UP000728032"/>
    </source>
</evidence>
<dbReference type="Gene3D" id="1.10.510.10">
    <property type="entry name" value="Transferase(Phosphotransferase) domain 1"/>
    <property type="match status" value="1"/>
</dbReference>
<keyword evidence="7" id="KW-1185">Reference proteome</keyword>
<dbReference type="InterPro" id="IPR011009">
    <property type="entry name" value="Kinase-like_dom_sf"/>
</dbReference>
<dbReference type="GO" id="GO:0005956">
    <property type="term" value="C:protein kinase CK2 complex"/>
    <property type="evidence" value="ECO:0007669"/>
    <property type="project" value="TreeGrafter"/>
</dbReference>
<comment type="similarity">
    <text evidence="4">Belongs to the protein kinase superfamily.</text>
</comment>
<dbReference type="PANTHER" id="PTHR24054">
    <property type="entry name" value="CASEIN KINASE II SUBUNIT ALPHA"/>
    <property type="match status" value="1"/>
</dbReference>
<keyword evidence="4" id="KW-0418">Kinase</keyword>
<evidence type="ECO:0000256" key="3">
    <source>
        <dbReference type="PROSITE-ProRule" id="PRU10141"/>
    </source>
</evidence>
<dbReference type="SUPFAM" id="SSF56112">
    <property type="entry name" value="Protein kinase-like (PK-like)"/>
    <property type="match status" value="1"/>
</dbReference>
<accession>A0A7R9R1U4</accession>
<dbReference type="PANTHER" id="PTHR24054:SF51">
    <property type="entry name" value="SERINE_THREONINE-PROTEIN KINASE DDB_G0286481-RELATED"/>
    <property type="match status" value="1"/>
</dbReference>
<dbReference type="InterPro" id="IPR045216">
    <property type="entry name" value="CK2_alpha"/>
</dbReference>
<dbReference type="FunFam" id="3.30.200.20:FF:000088">
    <property type="entry name" value="Casein kinase II subunit alpha"/>
    <property type="match status" value="1"/>
</dbReference>
<feature type="domain" description="Protein kinase" evidence="5">
    <location>
        <begin position="1"/>
        <end position="159"/>
    </location>
</feature>
<dbReference type="SMART" id="SM00220">
    <property type="entry name" value="S_TKc"/>
    <property type="match status" value="1"/>
</dbReference>
<keyword evidence="2 3" id="KW-0067">ATP-binding</keyword>
<dbReference type="InterPro" id="IPR008271">
    <property type="entry name" value="Ser/Thr_kinase_AS"/>
</dbReference>
<dbReference type="EMBL" id="CAJPVJ010059000">
    <property type="protein sequence ID" value="CAG2183959.1"/>
    <property type="molecule type" value="Genomic_DNA"/>
</dbReference>
<dbReference type="AlphaFoldDB" id="A0A7R9R1U4"/>